<evidence type="ECO:0000313" key="2">
    <source>
        <dbReference type="Proteomes" id="UP001162640"/>
    </source>
</evidence>
<dbReference type="EMBL" id="BLQM01000301">
    <property type="protein sequence ID" value="GMH81501.1"/>
    <property type="molecule type" value="Genomic_DNA"/>
</dbReference>
<proteinExistence type="predicted"/>
<evidence type="ECO:0000313" key="1">
    <source>
        <dbReference type="EMBL" id="GMH81501.1"/>
    </source>
</evidence>
<organism evidence="1 2">
    <name type="scientific">Triparma laevis f. inornata</name>
    <dbReference type="NCBI Taxonomy" id="1714386"/>
    <lineage>
        <taxon>Eukaryota</taxon>
        <taxon>Sar</taxon>
        <taxon>Stramenopiles</taxon>
        <taxon>Ochrophyta</taxon>
        <taxon>Bolidophyceae</taxon>
        <taxon>Parmales</taxon>
        <taxon>Triparmaceae</taxon>
        <taxon>Triparma</taxon>
    </lineage>
</organism>
<protein>
    <submittedName>
        <fullName evidence="1">Uncharacterized protein</fullName>
    </submittedName>
</protein>
<accession>A0A9W7AZ21</accession>
<comment type="caution">
    <text evidence="1">The sequence shown here is derived from an EMBL/GenBank/DDBJ whole genome shotgun (WGS) entry which is preliminary data.</text>
</comment>
<name>A0A9W7AZ21_9STRA</name>
<gene>
    <name evidence="1" type="ORF">TL16_g08948</name>
</gene>
<dbReference type="Proteomes" id="UP001162640">
    <property type="component" value="Unassembled WGS sequence"/>
</dbReference>
<reference evidence="2" key="1">
    <citation type="journal article" date="2023" name="Commun. Biol.">
        <title>Genome analysis of Parmales, the sister group of diatoms, reveals the evolutionary specialization of diatoms from phago-mixotrophs to photoautotrophs.</title>
        <authorList>
            <person name="Ban H."/>
            <person name="Sato S."/>
            <person name="Yoshikawa S."/>
            <person name="Yamada K."/>
            <person name="Nakamura Y."/>
            <person name="Ichinomiya M."/>
            <person name="Sato N."/>
            <person name="Blanc-Mathieu R."/>
            <person name="Endo H."/>
            <person name="Kuwata A."/>
            <person name="Ogata H."/>
        </authorList>
    </citation>
    <scope>NUCLEOTIDE SEQUENCE [LARGE SCALE GENOMIC DNA]</scope>
</reference>
<sequence>MKKPISLIWVIDLNKPLDMMDKPGKPIRSAKWADKPRHGNGGVFFEDIVGVNYGPSASEIGRSPSGKVKSWAQKYDMEVS</sequence>
<dbReference type="AlphaFoldDB" id="A0A9W7AZ21"/>